<evidence type="ECO:0000259" key="2">
    <source>
        <dbReference type="Pfam" id="PF13963"/>
    </source>
</evidence>
<evidence type="ECO:0000313" key="3">
    <source>
        <dbReference type="EMBL" id="GJT53199.1"/>
    </source>
</evidence>
<protein>
    <submittedName>
        <fullName evidence="3">Myb domain protein 62</fullName>
    </submittedName>
</protein>
<reference evidence="3" key="1">
    <citation type="journal article" date="2022" name="Int. J. Mol. Sci.">
        <title>Draft Genome of Tanacetum Coccineum: Genomic Comparison of Closely Related Tanacetum-Family Plants.</title>
        <authorList>
            <person name="Yamashiro T."/>
            <person name="Shiraishi A."/>
            <person name="Nakayama K."/>
            <person name="Satake H."/>
        </authorList>
    </citation>
    <scope>NUCLEOTIDE SEQUENCE</scope>
</reference>
<gene>
    <name evidence="3" type="ORF">Tco_0988253</name>
</gene>
<comment type="caution">
    <text evidence="3">The sequence shown here is derived from an EMBL/GenBank/DDBJ whole genome shotgun (WGS) entry which is preliminary data.</text>
</comment>
<dbReference type="Pfam" id="PF13963">
    <property type="entry name" value="Transpos_assoc"/>
    <property type="match status" value="1"/>
</dbReference>
<proteinExistence type="predicted"/>
<feature type="region of interest" description="Disordered" evidence="1">
    <location>
        <begin position="112"/>
        <end position="194"/>
    </location>
</feature>
<feature type="compositionally biased region" description="Acidic residues" evidence="1">
    <location>
        <begin position="135"/>
        <end position="194"/>
    </location>
</feature>
<dbReference type="InterPro" id="IPR029480">
    <property type="entry name" value="Transpos_assoc"/>
</dbReference>
<accession>A0ABQ5EQS8</accession>
<name>A0ABQ5EQS8_9ASTR</name>
<evidence type="ECO:0000313" key="4">
    <source>
        <dbReference type="Proteomes" id="UP001151760"/>
    </source>
</evidence>
<sequence length="194" mass="22109">MDKSWMNIVHRLSDPRYELGVMKFLDFAYRDKDRSLEIPCPCKICHHFRPQKKDVVYSHLMQKGISLDYIRWTEHAMTFTDVVRGQEKHEVARTFSALLQLSSDAYMKNKGLDKMDYSRSGPGTGPGKRGQGNEEYADDDDDGNDGQGNEEYDGFNDDDDGDDGQGNEEYNGSDDDEYGDDGPDDDGEEHEDVI</sequence>
<dbReference type="Proteomes" id="UP001151760">
    <property type="component" value="Unassembled WGS sequence"/>
</dbReference>
<feature type="domain" description="Transposase-associated" evidence="2">
    <location>
        <begin position="3"/>
        <end position="75"/>
    </location>
</feature>
<dbReference type="EMBL" id="BQNB010016565">
    <property type="protein sequence ID" value="GJT53199.1"/>
    <property type="molecule type" value="Genomic_DNA"/>
</dbReference>
<reference evidence="3" key="2">
    <citation type="submission" date="2022-01" db="EMBL/GenBank/DDBJ databases">
        <authorList>
            <person name="Yamashiro T."/>
            <person name="Shiraishi A."/>
            <person name="Satake H."/>
            <person name="Nakayama K."/>
        </authorList>
    </citation>
    <scope>NUCLEOTIDE SEQUENCE</scope>
</reference>
<keyword evidence="4" id="KW-1185">Reference proteome</keyword>
<evidence type="ECO:0000256" key="1">
    <source>
        <dbReference type="SAM" id="MobiDB-lite"/>
    </source>
</evidence>
<organism evidence="3 4">
    <name type="scientific">Tanacetum coccineum</name>
    <dbReference type="NCBI Taxonomy" id="301880"/>
    <lineage>
        <taxon>Eukaryota</taxon>
        <taxon>Viridiplantae</taxon>
        <taxon>Streptophyta</taxon>
        <taxon>Embryophyta</taxon>
        <taxon>Tracheophyta</taxon>
        <taxon>Spermatophyta</taxon>
        <taxon>Magnoliopsida</taxon>
        <taxon>eudicotyledons</taxon>
        <taxon>Gunneridae</taxon>
        <taxon>Pentapetalae</taxon>
        <taxon>asterids</taxon>
        <taxon>campanulids</taxon>
        <taxon>Asterales</taxon>
        <taxon>Asteraceae</taxon>
        <taxon>Asteroideae</taxon>
        <taxon>Anthemideae</taxon>
        <taxon>Anthemidinae</taxon>
        <taxon>Tanacetum</taxon>
    </lineage>
</organism>